<reference evidence="2" key="1">
    <citation type="submission" date="2020-02" db="EMBL/GenBank/DDBJ databases">
        <authorList>
            <person name="Meier V. D."/>
        </authorList>
    </citation>
    <scope>NUCLEOTIDE SEQUENCE</scope>
    <source>
        <strain evidence="2">AVDCRST_MAG73</strain>
    </source>
</reference>
<protein>
    <submittedName>
        <fullName evidence="2">Uncharacterized protein</fullName>
    </submittedName>
</protein>
<name>A0A6J4UR24_9BACT</name>
<evidence type="ECO:0000313" key="2">
    <source>
        <dbReference type="EMBL" id="CAA9555671.1"/>
    </source>
</evidence>
<proteinExistence type="predicted"/>
<feature type="non-terminal residue" evidence="2">
    <location>
        <position position="1"/>
    </location>
</feature>
<organism evidence="2">
    <name type="scientific">uncultured Thermomicrobiales bacterium</name>
    <dbReference type="NCBI Taxonomy" id="1645740"/>
    <lineage>
        <taxon>Bacteria</taxon>
        <taxon>Pseudomonadati</taxon>
        <taxon>Thermomicrobiota</taxon>
        <taxon>Thermomicrobia</taxon>
        <taxon>Thermomicrobiales</taxon>
        <taxon>environmental samples</taxon>
    </lineage>
</organism>
<evidence type="ECO:0000256" key="1">
    <source>
        <dbReference type="SAM" id="MobiDB-lite"/>
    </source>
</evidence>
<dbReference type="EMBL" id="CADCWE010000216">
    <property type="protein sequence ID" value="CAA9555671.1"/>
    <property type="molecule type" value="Genomic_DNA"/>
</dbReference>
<gene>
    <name evidence="2" type="ORF">AVDCRST_MAG73-3257</name>
</gene>
<sequence length="33" mass="3503">WSPTSAASWSGPASPAPRPRPTPSTRMARANRP</sequence>
<feature type="compositionally biased region" description="Low complexity" evidence="1">
    <location>
        <begin position="1"/>
        <end position="13"/>
    </location>
</feature>
<dbReference type="AlphaFoldDB" id="A0A6J4UR24"/>
<feature type="compositionally biased region" description="Low complexity" evidence="1">
    <location>
        <begin position="23"/>
        <end position="33"/>
    </location>
</feature>
<accession>A0A6J4UR24</accession>
<feature type="non-terminal residue" evidence="2">
    <location>
        <position position="33"/>
    </location>
</feature>
<feature type="region of interest" description="Disordered" evidence="1">
    <location>
        <begin position="1"/>
        <end position="33"/>
    </location>
</feature>